<dbReference type="Proteomes" id="UP000515743">
    <property type="component" value="Chromosome"/>
</dbReference>
<feature type="region of interest" description="Disordered" evidence="1">
    <location>
        <begin position="1"/>
        <end position="32"/>
    </location>
</feature>
<evidence type="ECO:0000313" key="3">
    <source>
        <dbReference type="EMBL" id="QNE88836.1"/>
    </source>
</evidence>
<evidence type="ECO:0000256" key="2">
    <source>
        <dbReference type="SAM" id="Phobius"/>
    </source>
</evidence>
<name>A0A7G7CMM0_9CORY</name>
<gene>
    <name evidence="3" type="ORF">H0194_07010</name>
</gene>
<proteinExistence type="predicted"/>
<feature type="transmembrane region" description="Helical" evidence="2">
    <location>
        <begin position="52"/>
        <end position="73"/>
    </location>
</feature>
<feature type="transmembrane region" description="Helical" evidence="2">
    <location>
        <begin position="93"/>
        <end position="111"/>
    </location>
</feature>
<evidence type="ECO:0000256" key="1">
    <source>
        <dbReference type="SAM" id="MobiDB-lite"/>
    </source>
</evidence>
<feature type="transmembrane region" description="Helical" evidence="2">
    <location>
        <begin position="123"/>
        <end position="140"/>
    </location>
</feature>
<dbReference type="KEGG" id="cik:H0194_07010"/>
<keyword evidence="4" id="KW-1185">Reference proteome</keyword>
<keyword evidence="2" id="KW-0812">Transmembrane</keyword>
<protein>
    <submittedName>
        <fullName evidence="3">Tellurium resistance protein TerC</fullName>
    </submittedName>
</protein>
<keyword evidence="2" id="KW-1133">Transmembrane helix</keyword>
<dbReference type="EMBL" id="CP059404">
    <property type="protein sequence ID" value="QNE88836.1"/>
    <property type="molecule type" value="Genomic_DNA"/>
</dbReference>
<organism evidence="3 4">
    <name type="scientific">Corynebacterium incognita</name>
    <dbReference type="NCBI Taxonomy" id="2754725"/>
    <lineage>
        <taxon>Bacteria</taxon>
        <taxon>Bacillati</taxon>
        <taxon>Actinomycetota</taxon>
        <taxon>Actinomycetes</taxon>
        <taxon>Mycobacteriales</taxon>
        <taxon>Corynebacteriaceae</taxon>
        <taxon>Corynebacterium</taxon>
    </lineage>
</organism>
<feature type="transmembrane region" description="Helical" evidence="2">
    <location>
        <begin position="146"/>
        <end position="163"/>
    </location>
</feature>
<dbReference type="RefSeq" id="WP_185175225.1">
    <property type="nucleotide sequence ID" value="NZ_CP059404.1"/>
</dbReference>
<keyword evidence="2" id="KW-0472">Membrane</keyword>
<dbReference type="AlphaFoldDB" id="A0A7G7CMM0"/>
<sequence>MTSMFPGHGHPDKRRETPDGRPGPVDYNRSSAGREASTAAGAAWPQQLQWSYYLLLAASVLMVVSALLGFFAPEVPAETRGSAGWEFFTRNRLVVAGVNVVGAVLIGLFAPQLSRGHRASRRVLAAVIALVAFVNIVAVLLRVGGLTLLLIVVLAALAGLFMYRPASSAFIREHDEISWR</sequence>
<reference evidence="3 4" key="1">
    <citation type="submission" date="2020-07" db="EMBL/GenBank/DDBJ databases">
        <title>Complete genome and description of Corynebacterium incognita strain Marseille-Q3630 sp. nov.</title>
        <authorList>
            <person name="Boxberger M."/>
        </authorList>
    </citation>
    <scope>NUCLEOTIDE SEQUENCE [LARGE SCALE GENOMIC DNA]</scope>
    <source>
        <strain evidence="3 4">Marseille-Q3630</strain>
    </source>
</reference>
<accession>A0A7G7CMM0</accession>
<feature type="compositionally biased region" description="Basic and acidic residues" evidence="1">
    <location>
        <begin position="9"/>
        <end position="19"/>
    </location>
</feature>
<evidence type="ECO:0000313" key="4">
    <source>
        <dbReference type="Proteomes" id="UP000515743"/>
    </source>
</evidence>